<protein>
    <submittedName>
        <fullName evidence="1">Uncharacterized protein</fullName>
    </submittedName>
</protein>
<name>A0A9D4W7B4_PEA</name>
<accession>A0A9D4W7B4</accession>
<reference evidence="1 2" key="1">
    <citation type="journal article" date="2022" name="Nat. Genet.">
        <title>Improved pea reference genome and pan-genome highlight genomic features and evolutionary characteristics.</title>
        <authorList>
            <person name="Yang T."/>
            <person name="Liu R."/>
            <person name="Luo Y."/>
            <person name="Hu S."/>
            <person name="Wang D."/>
            <person name="Wang C."/>
            <person name="Pandey M.K."/>
            <person name="Ge S."/>
            <person name="Xu Q."/>
            <person name="Li N."/>
            <person name="Li G."/>
            <person name="Huang Y."/>
            <person name="Saxena R.K."/>
            <person name="Ji Y."/>
            <person name="Li M."/>
            <person name="Yan X."/>
            <person name="He Y."/>
            <person name="Liu Y."/>
            <person name="Wang X."/>
            <person name="Xiang C."/>
            <person name="Varshney R.K."/>
            <person name="Ding H."/>
            <person name="Gao S."/>
            <person name="Zong X."/>
        </authorList>
    </citation>
    <scope>NUCLEOTIDE SEQUENCE [LARGE SCALE GENOMIC DNA]</scope>
    <source>
        <strain evidence="1 2">cv. Zhongwan 6</strain>
    </source>
</reference>
<dbReference type="Gramene" id="Psat06G0280500-T1">
    <property type="protein sequence ID" value="KAI5396716.1"/>
    <property type="gene ID" value="KIW84_062805"/>
</dbReference>
<evidence type="ECO:0000313" key="2">
    <source>
        <dbReference type="Proteomes" id="UP001058974"/>
    </source>
</evidence>
<evidence type="ECO:0000313" key="1">
    <source>
        <dbReference type="EMBL" id="KAI5396716.1"/>
    </source>
</evidence>
<sequence length="140" mass="15304">MAERNAGRNDEALAAAMQAMAQAFQNPPNADENVKEGKTLAQNAKSIDPSVKPPIVPKEKISQATLASKIEVQHQTSQPSFDSLKAFTGSIIEHGENLEKSFKRTKFNFTGFRFSTFKAILHKTAEPAETEQVKGKCING</sequence>
<dbReference type="AlphaFoldDB" id="A0A9D4W7B4"/>
<dbReference type="EMBL" id="JAMSHJ010000006">
    <property type="protein sequence ID" value="KAI5396716.1"/>
    <property type="molecule type" value="Genomic_DNA"/>
</dbReference>
<organism evidence="1 2">
    <name type="scientific">Pisum sativum</name>
    <name type="common">Garden pea</name>
    <name type="synonym">Lathyrus oleraceus</name>
    <dbReference type="NCBI Taxonomy" id="3888"/>
    <lineage>
        <taxon>Eukaryota</taxon>
        <taxon>Viridiplantae</taxon>
        <taxon>Streptophyta</taxon>
        <taxon>Embryophyta</taxon>
        <taxon>Tracheophyta</taxon>
        <taxon>Spermatophyta</taxon>
        <taxon>Magnoliopsida</taxon>
        <taxon>eudicotyledons</taxon>
        <taxon>Gunneridae</taxon>
        <taxon>Pentapetalae</taxon>
        <taxon>rosids</taxon>
        <taxon>fabids</taxon>
        <taxon>Fabales</taxon>
        <taxon>Fabaceae</taxon>
        <taxon>Papilionoideae</taxon>
        <taxon>50 kb inversion clade</taxon>
        <taxon>NPAAA clade</taxon>
        <taxon>Hologalegina</taxon>
        <taxon>IRL clade</taxon>
        <taxon>Fabeae</taxon>
        <taxon>Lathyrus</taxon>
    </lineage>
</organism>
<proteinExistence type="predicted"/>
<gene>
    <name evidence="1" type="ORF">KIW84_062805</name>
</gene>
<comment type="caution">
    <text evidence="1">The sequence shown here is derived from an EMBL/GenBank/DDBJ whole genome shotgun (WGS) entry which is preliminary data.</text>
</comment>
<keyword evidence="2" id="KW-1185">Reference proteome</keyword>
<dbReference type="Proteomes" id="UP001058974">
    <property type="component" value="Chromosome 6"/>
</dbReference>